<evidence type="ECO:0000313" key="1">
    <source>
        <dbReference type="EMBL" id="RKO92623.1"/>
    </source>
</evidence>
<reference evidence="2" key="1">
    <citation type="journal article" date="2018" name="Nat. Microbiol.">
        <title>Leveraging single-cell genomics to expand the fungal tree of life.</title>
        <authorList>
            <person name="Ahrendt S.R."/>
            <person name="Quandt C.A."/>
            <person name="Ciobanu D."/>
            <person name="Clum A."/>
            <person name="Salamov A."/>
            <person name="Andreopoulos B."/>
            <person name="Cheng J.F."/>
            <person name="Woyke T."/>
            <person name="Pelin A."/>
            <person name="Henrissat B."/>
            <person name="Reynolds N.K."/>
            <person name="Benny G.L."/>
            <person name="Smith M.E."/>
            <person name="James T.Y."/>
            <person name="Grigoriev I.V."/>
        </authorList>
    </citation>
    <scope>NUCLEOTIDE SEQUENCE [LARGE SCALE GENOMIC DNA]</scope>
</reference>
<evidence type="ECO:0000313" key="2">
    <source>
        <dbReference type="Proteomes" id="UP000269721"/>
    </source>
</evidence>
<name>A0A4P9WKS0_9FUNG</name>
<protein>
    <submittedName>
        <fullName evidence="1">Uncharacterized protein</fullName>
    </submittedName>
</protein>
<dbReference type="EMBL" id="KZ994560">
    <property type="protein sequence ID" value="RKO92623.1"/>
    <property type="molecule type" value="Genomic_DNA"/>
</dbReference>
<dbReference type="AlphaFoldDB" id="A0A4P9WKS0"/>
<organism evidence="1 2">
    <name type="scientific">Blyttiomyces helicus</name>
    <dbReference type="NCBI Taxonomy" id="388810"/>
    <lineage>
        <taxon>Eukaryota</taxon>
        <taxon>Fungi</taxon>
        <taxon>Fungi incertae sedis</taxon>
        <taxon>Chytridiomycota</taxon>
        <taxon>Chytridiomycota incertae sedis</taxon>
        <taxon>Chytridiomycetes</taxon>
        <taxon>Chytridiomycetes incertae sedis</taxon>
        <taxon>Blyttiomyces</taxon>
    </lineage>
</organism>
<proteinExistence type="predicted"/>
<gene>
    <name evidence="1" type="ORF">BDK51DRAFT_23985</name>
</gene>
<dbReference type="Proteomes" id="UP000269721">
    <property type="component" value="Unassembled WGS sequence"/>
</dbReference>
<accession>A0A4P9WKS0</accession>
<sequence>MVDDLSDMYRLVVSSCFLNTRTPYYQDPDPFLKSLMKMADCEFRQMTRTSRDVVLARIRGLPVFRNNS</sequence>
<keyword evidence="2" id="KW-1185">Reference proteome</keyword>